<dbReference type="InterPro" id="IPR006597">
    <property type="entry name" value="Sel1-like"/>
</dbReference>
<dbReference type="SUPFAM" id="SSF81901">
    <property type="entry name" value="HCP-like"/>
    <property type="match status" value="1"/>
</dbReference>
<feature type="binding site" evidence="7">
    <location>
        <position position="20"/>
    </location>
    <ligand>
        <name>ATP</name>
        <dbReference type="ChEBI" id="CHEBI:30616"/>
    </ligand>
</feature>
<dbReference type="Pfam" id="PF08238">
    <property type="entry name" value="Sel1"/>
    <property type="match status" value="2"/>
</dbReference>
<feature type="domain" description="Protein kinase" evidence="10">
    <location>
        <begin position="10"/>
        <end position="295"/>
    </location>
</feature>
<dbReference type="SMART" id="SM00220">
    <property type="entry name" value="S_TKc"/>
    <property type="match status" value="1"/>
</dbReference>
<dbReference type="SUPFAM" id="SSF56112">
    <property type="entry name" value="Protein kinase-like (PK-like)"/>
    <property type="match status" value="1"/>
</dbReference>
<dbReference type="AlphaFoldDB" id="A0A7S1XFH9"/>
<dbReference type="EMBL" id="HBGH01014664">
    <property type="protein sequence ID" value="CAD9236047.1"/>
    <property type="molecule type" value="Transcribed_RNA"/>
</dbReference>
<organism evidence="11">
    <name type="scientific">Compsopogon caeruleus</name>
    <dbReference type="NCBI Taxonomy" id="31354"/>
    <lineage>
        <taxon>Eukaryota</taxon>
        <taxon>Rhodophyta</taxon>
        <taxon>Compsopogonophyceae</taxon>
        <taxon>Compsopogonales</taxon>
        <taxon>Compsopogonaceae</taxon>
        <taxon>Compsopogon</taxon>
    </lineage>
</organism>
<feature type="binding site" evidence="7">
    <location>
        <position position="166"/>
    </location>
    <ligand>
        <name>ATP</name>
        <dbReference type="ChEBI" id="CHEBI:30616"/>
    </ligand>
</feature>
<reference evidence="11" key="1">
    <citation type="submission" date="2021-01" db="EMBL/GenBank/DDBJ databases">
        <authorList>
            <person name="Corre E."/>
            <person name="Pelletier E."/>
            <person name="Niang G."/>
            <person name="Scheremetjew M."/>
            <person name="Finn R."/>
            <person name="Kale V."/>
            <person name="Holt S."/>
            <person name="Cochrane G."/>
            <person name="Meng A."/>
            <person name="Brown T."/>
            <person name="Cohen L."/>
        </authorList>
    </citation>
    <scope>NUCLEOTIDE SEQUENCE</scope>
    <source>
        <strain evidence="11">SAG 36.94</strain>
    </source>
</reference>
<evidence type="ECO:0000256" key="6">
    <source>
        <dbReference type="PIRSR" id="PIRSR630616-1"/>
    </source>
</evidence>
<keyword evidence="2" id="KW-0808">Transferase</keyword>
<feature type="binding site" evidence="7">
    <location>
        <begin position="147"/>
        <end position="148"/>
    </location>
    <ligand>
        <name>ATP</name>
        <dbReference type="ChEBI" id="CHEBI:30616"/>
    </ligand>
</feature>
<feature type="cross-link" description="Glycyl lysine isopeptide (Lys-Gly) (interchain with G-Cter in SUMO2)" evidence="8">
    <location>
        <position position="145"/>
    </location>
</feature>
<evidence type="ECO:0000259" key="10">
    <source>
        <dbReference type="PROSITE" id="PS50011"/>
    </source>
</evidence>
<proteinExistence type="predicted"/>
<evidence type="ECO:0000256" key="8">
    <source>
        <dbReference type="PIRSR" id="PIRSR630616-3"/>
    </source>
</evidence>
<dbReference type="PANTHER" id="PTHR24350">
    <property type="entry name" value="SERINE/THREONINE-PROTEIN KINASE IAL-RELATED"/>
    <property type="match status" value="1"/>
</dbReference>
<protein>
    <recommendedName>
        <fullName evidence="10">Protein kinase domain-containing protein</fullName>
    </recommendedName>
</protein>
<dbReference type="Gene3D" id="1.10.510.10">
    <property type="entry name" value="Transferase(Phosphotransferase) domain 1"/>
    <property type="match status" value="1"/>
</dbReference>
<dbReference type="GO" id="GO:0005524">
    <property type="term" value="F:ATP binding"/>
    <property type="evidence" value="ECO:0007669"/>
    <property type="project" value="UniProtKB-KW"/>
</dbReference>
<evidence type="ECO:0000256" key="4">
    <source>
        <dbReference type="ARBA" id="ARBA00022777"/>
    </source>
</evidence>
<dbReference type="Gene3D" id="1.25.40.10">
    <property type="entry name" value="Tetratricopeptide repeat domain"/>
    <property type="match status" value="1"/>
</dbReference>
<feature type="compositionally biased region" description="Acidic residues" evidence="9">
    <location>
        <begin position="503"/>
        <end position="513"/>
    </location>
</feature>
<dbReference type="GO" id="GO:0004674">
    <property type="term" value="F:protein serine/threonine kinase activity"/>
    <property type="evidence" value="ECO:0007669"/>
    <property type="project" value="UniProtKB-KW"/>
</dbReference>
<evidence type="ECO:0000256" key="1">
    <source>
        <dbReference type="ARBA" id="ARBA00022527"/>
    </source>
</evidence>
<evidence type="ECO:0000256" key="2">
    <source>
        <dbReference type="ARBA" id="ARBA00022679"/>
    </source>
</evidence>
<evidence type="ECO:0000313" key="11">
    <source>
        <dbReference type="EMBL" id="CAD9236047.1"/>
    </source>
</evidence>
<name>A0A7S1XFH9_9RHOD</name>
<dbReference type="InterPro" id="IPR000719">
    <property type="entry name" value="Prot_kinase_dom"/>
</dbReference>
<evidence type="ECO:0000256" key="9">
    <source>
        <dbReference type="SAM" id="MobiDB-lite"/>
    </source>
</evidence>
<dbReference type="InterPro" id="IPR030616">
    <property type="entry name" value="Aur-like"/>
</dbReference>
<feature type="active site" description="Proton acceptor" evidence="6">
    <location>
        <position position="143"/>
    </location>
</feature>
<dbReference type="InterPro" id="IPR011009">
    <property type="entry name" value="Kinase-like_dom_sf"/>
</dbReference>
<dbReference type="PROSITE" id="PS50011">
    <property type="entry name" value="PROTEIN_KINASE_DOM"/>
    <property type="match status" value="1"/>
</dbReference>
<gene>
    <name evidence="11" type="ORF">CCAE0312_LOCUS8139</name>
</gene>
<evidence type="ECO:0000256" key="3">
    <source>
        <dbReference type="ARBA" id="ARBA00022741"/>
    </source>
</evidence>
<accession>A0A7S1XFH9</accession>
<keyword evidence="3 7" id="KW-0547">Nucleotide-binding</keyword>
<evidence type="ECO:0000256" key="5">
    <source>
        <dbReference type="ARBA" id="ARBA00022840"/>
    </source>
</evidence>
<dbReference type="InterPro" id="IPR008271">
    <property type="entry name" value="Ser/Thr_kinase_AS"/>
</dbReference>
<feature type="binding site" evidence="7">
    <location>
        <position position="51"/>
    </location>
    <ligand>
        <name>ATP</name>
        <dbReference type="ChEBI" id="CHEBI:30616"/>
    </ligand>
</feature>
<feature type="region of interest" description="Disordered" evidence="9">
    <location>
        <begin position="330"/>
        <end position="355"/>
    </location>
</feature>
<feature type="compositionally biased region" description="Low complexity" evidence="9">
    <location>
        <begin position="514"/>
        <end position="524"/>
    </location>
</feature>
<sequence>MPRRVRVDGYTILRELGSGRTGTTYFAVETSAGGGRSGYESVGGRRGVAIKSIERGSARVTLAIEKEVRIHRALRHSHIVRLFEVRLTEDYLVLIMEACRGGDLFEFLETRRKWLNQSTMWRFFYELLLAVQYLHDRCVFHRDIKPENILVTGTDMYNHPVLKLCDFGLAQECPEGLELQLTGVGTTHYVAPEVYALEDSPTNASKVDLGAADIWSCGVVLYAIATGRLPFADPTNEKSSAHEVRERIQACQWNRDTGDVPDEIVEIFEAIFVGNPSERPTVNELIEKAVVHVDLSIQVRRAMECQVESDGQFPQSEEECTSLVRQAMTSPLKPQRSLPQMHPNRSFTRPNGASLLSPSQPDLLSSLIASMSPATSPNVSRTQSVNQDLQVMGCAQPESRIAGHVGTIPRSTTEGTDLARLYEKAQAFESGRGVAQSFKEAFRWYLLAAEGGHPEAQYYVGKSFEQGLGVEQDFVTAQRWYRLAKENGYPRVDHRRLHRLESDAESTFDDVDESSPGRSSLSRSQMAVPSAGR</sequence>
<feature type="region of interest" description="Disordered" evidence="9">
    <location>
        <begin position="501"/>
        <end position="533"/>
    </location>
</feature>
<dbReference type="Pfam" id="PF00069">
    <property type="entry name" value="Pkinase"/>
    <property type="match status" value="1"/>
</dbReference>
<keyword evidence="1" id="KW-0723">Serine/threonine-protein kinase</keyword>
<evidence type="ECO:0000256" key="7">
    <source>
        <dbReference type="PIRSR" id="PIRSR630616-2"/>
    </source>
</evidence>
<dbReference type="InterPro" id="IPR011990">
    <property type="entry name" value="TPR-like_helical_dom_sf"/>
</dbReference>
<keyword evidence="5 7" id="KW-0067">ATP-binding</keyword>
<dbReference type="SMART" id="SM00671">
    <property type="entry name" value="SEL1"/>
    <property type="match status" value="2"/>
</dbReference>
<dbReference type="PROSITE" id="PS00108">
    <property type="entry name" value="PROTEIN_KINASE_ST"/>
    <property type="match status" value="1"/>
</dbReference>
<keyword evidence="4" id="KW-0418">Kinase</keyword>